<dbReference type="GO" id="GO:0004467">
    <property type="term" value="F:long-chain fatty acid-CoA ligase activity"/>
    <property type="evidence" value="ECO:0007669"/>
    <property type="project" value="TreeGrafter"/>
</dbReference>
<evidence type="ECO:0000256" key="1">
    <source>
        <dbReference type="ARBA" id="ARBA00022741"/>
    </source>
</evidence>
<keyword evidence="1" id="KW-0547">Nucleotide-binding</keyword>
<dbReference type="OrthoDB" id="189102at2759"/>
<dbReference type="PANTHER" id="PTHR43272">
    <property type="entry name" value="LONG-CHAIN-FATTY-ACID--COA LIGASE"/>
    <property type="match status" value="1"/>
</dbReference>
<dbReference type="GeneID" id="24123529"/>
<feature type="signal peptide" evidence="3">
    <location>
        <begin position="1"/>
        <end position="24"/>
    </location>
</feature>
<name>A0A067D008_SAPPC</name>
<dbReference type="Pfam" id="PF00501">
    <property type="entry name" value="AMP-binding"/>
    <property type="match status" value="1"/>
</dbReference>
<dbReference type="Proteomes" id="UP000030745">
    <property type="component" value="Unassembled WGS sequence"/>
</dbReference>
<keyword evidence="2" id="KW-0067">ATP-binding</keyword>
<evidence type="ECO:0000256" key="3">
    <source>
        <dbReference type="SAM" id="SignalP"/>
    </source>
</evidence>
<proteinExistence type="predicted"/>
<dbReference type="STRING" id="695850.A0A067D008"/>
<dbReference type="GO" id="GO:0016020">
    <property type="term" value="C:membrane"/>
    <property type="evidence" value="ECO:0007669"/>
    <property type="project" value="TreeGrafter"/>
</dbReference>
<feature type="chain" id="PRO_5001639068" description="AMP-dependent synthetase/ligase domain-containing protein" evidence="3">
    <location>
        <begin position="25"/>
        <end position="710"/>
    </location>
</feature>
<dbReference type="InterPro" id="IPR042099">
    <property type="entry name" value="ANL_N_sf"/>
</dbReference>
<gene>
    <name evidence="5" type="ORF">SPRG_00906</name>
</gene>
<organism evidence="5 6">
    <name type="scientific">Saprolegnia parasitica (strain CBS 223.65)</name>
    <dbReference type="NCBI Taxonomy" id="695850"/>
    <lineage>
        <taxon>Eukaryota</taxon>
        <taxon>Sar</taxon>
        <taxon>Stramenopiles</taxon>
        <taxon>Oomycota</taxon>
        <taxon>Saprolegniomycetes</taxon>
        <taxon>Saprolegniales</taxon>
        <taxon>Saprolegniaceae</taxon>
        <taxon>Saprolegnia</taxon>
    </lineage>
</organism>
<dbReference type="PROSITE" id="PS00455">
    <property type="entry name" value="AMP_BINDING"/>
    <property type="match status" value="1"/>
</dbReference>
<dbReference type="KEGG" id="spar:SPRG_00906"/>
<evidence type="ECO:0000259" key="4">
    <source>
        <dbReference type="Pfam" id="PF00501"/>
    </source>
</evidence>
<keyword evidence="6" id="KW-1185">Reference proteome</keyword>
<protein>
    <recommendedName>
        <fullName evidence="4">AMP-dependent synthetase/ligase domain-containing protein</fullName>
    </recommendedName>
</protein>
<dbReference type="OMA" id="LECCWDI"/>
<dbReference type="AlphaFoldDB" id="A0A067D008"/>
<dbReference type="InterPro" id="IPR000873">
    <property type="entry name" value="AMP-dep_synth/lig_dom"/>
</dbReference>
<dbReference type="PANTHER" id="PTHR43272:SF33">
    <property type="entry name" value="AMP-BINDING DOMAIN-CONTAINING PROTEIN-RELATED"/>
    <property type="match status" value="1"/>
</dbReference>
<dbReference type="GO" id="GO:0005524">
    <property type="term" value="F:ATP binding"/>
    <property type="evidence" value="ECO:0007669"/>
    <property type="project" value="UniProtKB-KW"/>
</dbReference>
<feature type="domain" description="AMP-dependent synthetase/ligase" evidence="4">
    <location>
        <begin position="97"/>
        <end position="522"/>
    </location>
</feature>
<dbReference type="GO" id="GO:0005783">
    <property type="term" value="C:endoplasmic reticulum"/>
    <property type="evidence" value="ECO:0007669"/>
    <property type="project" value="TreeGrafter"/>
</dbReference>
<evidence type="ECO:0000256" key="2">
    <source>
        <dbReference type="ARBA" id="ARBA00022840"/>
    </source>
</evidence>
<dbReference type="RefSeq" id="XP_012194508.1">
    <property type="nucleotide sequence ID" value="XM_012339118.1"/>
</dbReference>
<evidence type="ECO:0000313" key="5">
    <source>
        <dbReference type="EMBL" id="KDO34845.1"/>
    </source>
</evidence>
<dbReference type="Gene3D" id="3.40.50.12780">
    <property type="entry name" value="N-terminal domain of ligase-like"/>
    <property type="match status" value="1"/>
</dbReference>
<dbReference type="SUPFAM" id="SSF56801">
    <property type="entry name" value="Acetyl-CoA synthetase-like"/>
    <property type="match status" value="1"/>
</dbReference>
<dbReference type="EMBL" id="KK583190">
    <property type="protein sequence ID" value="KDO34845.1"/>
    <property type="molecule type" value="Genomic_DNA"/>
</dbReference>
<evidence type="ECO:0000313" key="6">
    <source>
        <dbReference type="Proteomes" id="UP000030745"/>
    </source>
</evidence>
<accession>A0A067D008</accession>
<dbReference type="InterPro" id="IPR020845">
    <property type="entry name" value="AMP-binding_CS"/>
</dbReference>
<keyword evidence="3" id="KW-0732">Signal</keyword>
<reference evidence="5 6" key="1">
    <citation type="journal article" date="2013" name="PLoS Genet.">
        <title>Distinctive expansion of potential virulence genes in the genome of the oomycete fish pathogen Saprolegnia parasitica.</title>
        <authorList>
            <person name="Jiang R.H."/>
            <person name="de Bruijn I."/>
            <person name="Haas B.J."/>
            <person name="Belmonte R."/>
            <person name="Lobach L."/>
            <person name="Christie J."/>
            <person name="van den Ackerveken G."/>
            <person name="Bottin A."/>
            <person name="Bulone V."/>
            <person name="Diaz-Moreno S.M."/>
            <person name="Dumas B."/>
            <person name="Fan L."/>
            <person name="Gaulin E."/>
            <person name="Govers F."/>
            <person name="Grenville-Briggs L.J."/>
            <person name="Horner N.R."/>
            <person name="Levin J.Z."/>
            <person name="Mammella M."/>
            <person name="Meijer H.J."/>
            <person name="Morris P."/>
            <person name="Nusbaum C."/>
            <person name="Oome S."/>
            <person name="Phillips A.J."/>
            <person name="van Rooyen D."/>
            <person name="Rzeszutek E."/>
            <person name="Saraiva M."/>
            <person name="Secombes C.J."/>
            <person name="Seidl M.F."/>
            <person name="Snel B."/>
            <person name="Stassen J.H."/>
            <person name="Sykes S."/>
            <person name="Tripathy S."/>
            <person name="van den Berg H."/>
            <person name="Vega-Arreguin J.C."/>
            <person name="Wawra S."/>
            <person name="Young S.K."/>
            <person name="Zeng Q."/>
            <person name="Dieguez-Uribeondo J."/>
            <person name="Russ C."/>
            <person name="Tyler B.M."/>
            <person name="van West P."/>
        </authorList>
    </citation>
    <scope>NUCLEOTIDE SEQUENCE [LARGE SCALE GENOMIC DNA]</scope>
    <source>
        <strain evidence="5 6">CBS 223.65</strain>
    </source>
</reference>
<sequence>MTDSAGSFLLQSSVLLGVAGLAYTHLTSRGDVVVPPAFYSQPDEATAKPGHGPVYRVGKFPKLDVPTTLAQLHETTAKHPTLNFLGHRPIDADGNAGPYEWQSYEQVYARVQNFASGLAHEGLVAPTADGHKMLGIYMRNRPEWVIAQFAAFYTHGFIAPLYDSLGANSTEYILNQTLVPSVVCTRDELPALIARKPQVATLLHVILCDTTSLSPDDVAAASAVGLTLWTMAGLEAVGAAYPLPGLPPLVTSDTAVLMYTSGTTGDPKGVLLTHGNLLSAAIGVEERILKGQALETMNNHPIYFSYLPLPHVFEQLAQLAVVQYAGSAGFFQGNPLRIVDDLTTLRPTAFASVPRLLNKIYDKIVGGALAAGGVKAWLFQRALDAKLANLPLGITSHPIYDPLIFSKIKAKIGFDRLGYMLCGSAPLSQDVMAFFQVLLGVPIFEGYGQSECCGASNVTDIADFTGGTVGAPLSSAEIKLVSVPDMGYNVTDTVHGLDDQQIPVNGRGEICYRGPSVFQGYFKNPQMTKEVLDEDGWLHSGDIGVWTLDGRLKIVDRKKNIFKLSQGEYVAPEKIENVIKGSVYINQSFVYGDSLHAVLVAIIVPEEAEITRLAASLDVTGTFAELCAHAAINEAVLRDIVAVGKKGKLHGFELIKALLLHPKPFTIENNLATPTFKVKRSEVKKVFGAEIQALYAKTGDVVAGKNVSQH</sequence>
<dbReference type="VEuPathDB" id="FungiDB:SPRG_00906"/>